<evidence type="ECO:0000256" key="1">
    <source>
        <dbReference type="SAM" id="MobiDB-lite"/>
    </source>
</evidence>
<reference evidence="2 3" key="1">
    <citation type="submission" date="2024-02" db="EMBL/GenBank/DDBJ databases">
        <title>Discinaceae phylogenomics.</title>
        <authorList>
            <person name="Dirks A.C."/>
            <person name="James T.Y."/>
        </authorList>
    </citation>
    <scope>NUCLEOTIDE SEQUENCE [LARGE SCALE GENOMIC DNA]</scope>
    <source>
        <strain evidence="2 3">ACD0624</strain>
    </source>
</reference>
<evidence type="ECO:0000313" key="2">
    <source>
        <dbReference type="EMBL" id="KAL0630594.1"/>
    </source>
</evidence>
<feature type="compositionally biased region" description="Low complexity" evidence="1">
    <location>
        <begin position="60"/>
        <end position="89"/>
    </location>
</feature>
<proteinExistence type="predicted"/>
<name>A0ABR3G3S0_9PEZI</name>
<comment type="caution">
    <text evidence="2">The sequence shown here is derived from an EMBL/GenBank/DDBJ whole genome shotgun (WGS) entry which is preliminary data.</text>
</comment>
<gene>
    <name evidence="2" type="ORF">Q9L58_010557</name>
</gene>
<sequence length="380" mass="38610">MPPKHDSKGMLQSPTKGESYASIVVGSVASRTRGAGGRRPSNEGLESIASEADLAQYDTSSGSGTSGNGSSRSMPSTSSAASSSTPAAAQAIDPEIAHLIGLLVTRVQATSTSTSSASAKPPSAATPKPSAPAHASASASSGGSGGSITLEPSMGRLMNGMSSITGLSVLPSTSTGGATTIPGGASTNEEHDSDADDEKDQPPSRPSANDLTWKHIHVAEADRWAPGTVANVLAHFPSFQARANVVRCKDGRNAREVDTLSAIADAAHARRSDVVLELVIRRIFGIEEADNSGGRDWDTATVLDLTKPGALGNDDLRRRMRKDAAQLKANRPKTAPKSRTAAGTGGAWKKKTGNGQGGKGNYGGSGTRSGGGSGNTATKQ</sequence>
<keyword evidence="3" id="KW-1185">Reference proteome</keyword>
<feature type="compositionally biased region" description="Low complexity" evidence="1">
    <location>
        <begin position="109"/>
        <end position="141"/>
    </location>
</feature>
<evidence type="ECO:0000313" key="3">
    <source>
        <dbReference type="Proteomes" id="UP001447188"/>
    </source>
</evidence>
<feature type="region of interest" description="Disordered" evidence="1">
    <location>
        <begin position="108"/>
        <end position="210"/>
    </location>
</feature>
<feature type="region of interest" description="Disordered" evidence="1">
    <location>
        <begin position="1"/>
        <end position="89"/>
    </location>
</feature>
<dbReference type="EMBL" id="JBBBZM010000485">
    <property type="protein sequence ID" value="KAL0630594.1"/>
    <property type="molecule type" value="Genomic_DNA"/>
</dbReference>
<protein>
    <submittedName>
        <fullName evidence="2">Uncharacterized protein</fullName>
    </submittedName>
</protein>
<feature type="compositionally biased region" description="Gly residues" evidence="1">
    <location>
        <begin position="354"/>
        <end position="374"/>
    </location>
</feature>
<feature type="compositionally biased region" description="Polar residues" evidence="1">
    <location>
        <begin position="160"/>
        <end position="178"/>
    </location>
</feature>
<accession>A0ABR3G3S0</accession>
<dbReference type="Proteomes" id="UP001447188">
    <property type="component" value="Unassembled WGS sequence"/>
</dbReference>
<feature type="compositionally biased region" description="Basic and acidic residues" evidence="1">
    <location>
        <begin position="314"/>
        <end position="325"/>
    </location>
</feature>
<feature type="region of interest" description="Disordered" evidence="1">
    <location>
        <begin position="308"/>
        <end position="380"/>
    </location>
</feature>
<organism evidence="2 3">
    <name type="scientific">Discina gigas</name>
    <dbReference type="NCBI Taxonomy" id="1032678"/>
    <lineage>
        <taxon>Eukaryota</taxon>
        <taxon>Fungi</taxon>
        <taxon>Dikarya</taxon>
        <taxon>Ascomycota</taxon>
        <taxon>Pezizomycotina</taxon>
        <taxon>Pezizomycetes</taxon>
        <taxon>Pezizales</taxon>
        <taxon>Discinaceae</taxon>
        <taxon>Discina</taxon>
    </lineage>
</organism>